<evidence type="ECO:0000256" key="2">
    <source>
        <dbReference type="ARBA" id="ARBA00022475"/>
    </source>
</evidence>
<evidence type="ECO:0000256" key="5">
    <source>
        <dbReference type="ARBA" id="ARBA00023136"/>
    </source>
</evidence>
<gene>
    <name evidence="8" type="ORF">C8E89_12489</name>
</gene>
<proteinExistence type="predicted"/>
<evidence type="ECO:0000256" key="3">
    <source>
        <dbReference type="ARBA" id="ARBA00022692"/>
    </source>
</evidence>
<feature type="transmembrane region" description="Helical" evidence="6">
    <location>
        <begin position="22"/>
        <end position="45"/>
    </location>
</feature>
<feature type="transmembrane region" description="Helical" evidence="6">
    <location>
        <begin position="57"/>
        <end position="80"/>
    </location>
</feature>
<dbReference type="Proteomes" id="UP000247781">
    <property type="component" value="Unassembled WGS sequence"/>
</dbReference>
<keyword evidence="4 6" id="KW-1133">Transmembrane helix</keyword>
<evidence type="ECO:0000256" key="6">
    <source>
        <dbReference type="SAM" id="Phobius"/>
    </source>
</evidence>
<comment type="subcellular location">
    <subcellularLocation>
        <location evidence="1">Cell membrane</location>
        <topology evidence="1">Multi-pass membrane protein</topology>
    </subcellularLocation>
</comment>
<dbReference type="Pfam" id="PF12823">
    <property type="entry name" value="DUF3817"/>
    <property type="match status" value="1"/>
</dbReference>
<feature type="transmembrane region" description="Helical" evidence="6">
    <location>
        <begin position="86"/>
        <end position="107"/>
    </location>
</feature>
<dbReference type="EMBL" id="QJJU01000024">
    <property type="protein sequence ID" value="PXX02542.1"/>
    <property type="molecule type" value="Genomic_DNA"/>
</dbReference>
<keyword evidence="9" id="KW-1185">Reference proteome</keyword>
<keyword evidence="2" id="KW-1003">Cell membrane</keyword>
<keyword evidence="5 6" id="KW-0472">Membrane</keyword>
<dbReference type="InterPro" id="IPR023845">
    <property type="entry name" value="DUF3817_TM"/>
</dbReference>
<organism evidence="8 9">
    <name type="scientific">Mycolicibacterium moriokaense</name>
    <dbReference type="NCBI Taxonomy" id="39691"/>
    <lineage>
        <taxon>Bacteria</taxon>
        <taxon>Bacillati</taxon>
        <taxon>Actinomycetota</taxon>
        <taxon>Actinomycetes</taxon>
        <taxon>Mycobacteriales</taxon>
        <taxon>Mycobacteriaceae</taxon>
        <taxon>Mycolicibacterium</taxon>
    </lineage>
</organism>
<reference evidence="8 9" key="2">
    <citation type="submission" date="2018-06" db="EMBL/GenBank/DDBJ databases">
        <title>Sequencing of bacterial isolates from soil warming experiment in Harvard Forest, Massachusetts, USA.</title>
        <authorList>
            <person name="Deangelis K.PhD."/>
        </authorList>
    </citation>
    <scope>NUCLEOTIDE SEQUENCE [LARGE SCALE GENOMIC DNA]</scope>
    <source>
        <strain evidence="8 9">GAS496</strain>
    </source>
</reference>
<dbReference type="GO" id="GO:0005886">
    <property type="term" value="C:plasma membrane"/>
    <property type="evidence" value="ECO:0007669"/>
    <property type="project" value="UniProtKB-SubCell"/>
</dbReference>
<dbReference type="AlphaFoldDB" id="A0A318H9S5"/>
<protein>
    <submittedName>
        <fullName evidence="8">Integral membrane protein</fullName>
    </submittedName>
</protein>
<evidence type="ECO:0000256" key="4">
    <source>
        <dbReference type="ARBA" id="ARBA00022989"/>
    </source>
</evidence>
<evidence type="ECO:0000256" key="1">
    <source>
        <dbReference type="ARBA" id="ARBA00004651"/>
    </source>
</evidence>
<dbReference type="PANTHER" id="PTHR40077">
    <property type="entry name" value="MEMBRANE PROTEIN-RELATED"/>
    <property type="match status" value="1"/>
</dbReference>
<reference evidence="9" key="1">
    <citation type="submission" date="2018-05" db="EMBL/GenBank/DDBJ databases">
        <authorList>
            <person name="Deangelis K."/>
            <person name="Huntemann M."/>
            <person name="Clum A."/>
            <person name="Pillay M."/>
            <person name="Palaniappan K."/>
            <person name="Varghese N."/>
            <person name="Mikhailova N."/>
            <person name="Stamatis D."/>
            <person name="Reddy T."/>
            <person name="Daum C."/>
            <person name="Shapiro N."/>
            <person name="Ivanova N."/>
            <person name="Kyrpides N."/>
            <person name="Woyke T."/>
        </authorList>
    </citation>
    <scope>NUCLEOTIDE SEQUENCE [LARGE SCALE GENOMIC DNA]</scope>
    <source>
        <strain evidence="9">GAS496</strain>
    </source>
</reference>
<accession>A0A318H9S5</accession>
<feature type="domain" description="DUF3817" evidence="7">
    <location>
        <begin position="22"/>
        <end position="108"/>
    </location>
</feature>
<evidence type="ECO:0000313" key="9">
    <source>
        <dbReference type="Proteomes" id="UP000247781"/>
    </source>
</evidence>
<name>A0A318H9S5_9MYCO</name>
<sequence>MLVSGTMAAMTSAFDLRSATGWFRLIALAEAVSWVGLLIGMYFKYLGTPRTEIGVKVFGMTHGLIFIAFVVAGLLVGMAGKWSAGTWLLALLASVVPLCSVIFLIWADRTGKMAPAEVVSAVAQPGRRVPETT</sequence>
<comment type="caution">
    <text evidence="8">The sequence shown here is derived from an EMBL/GenBank/DDBJ whole genome shotgun (WGS) entry which is preliminary data.</text>
</comment>
<evidence type="ECO:0000259" key="7">
    <source>
        <dbReference type="Pfam" id="PF12823"/>
    </source>
</evidence>
<dbReference type="NCBIfam" id="TIGR03954">
    <property type="entry name" value="integ_memb_HG"/>
    <property type="match status" value="1"/>
</dbReference>
<evidence type="ECO:0000313" key="8">
    <source>
        <dbReference type="EMBL" id="PXX02542.1"/>
    </source>
</evidence>
<keyword evidence="3 6" id="KW-0812">Transmembrane</keyword>
<dbReference type="PANTHER" id="PTHR40077:SF1">
    <property type="entry name" value="MEMBRANE PROTEIN"/>
    <property type="match status" value="1"/>
</dbReference>